<dbReference type="OrthoDB" id="1918at2759"/>
<dbReference type="STRING" id="136037.A0A067QWW0"/>
<organism evidence="1 2">
    <name type="scientific">Zootermopsis nevadensis</name>
    <name type="common">Dampwood termite</name>
    <dbReference type="NCBI Taxonomy" id="136037"/>
    <lineage>
        <taxon>Eukaryota</taxon>
        <taxon>Metazoa</taxon>
        <taxon>Ecdysozoa</taxon>
        <taxon>Arthropoda</taxon>
        <taxon>Hexapoda</taxon>
        <taxon>Insecta</taxon>
        <taxon>Pterygota</taxon>
        <taxon>Neoptera</taxon>
        <taxon>Polyneoptera</taxon>
        <taxon>Dictyoptera</taxon>
        <taxon>Blattodea</taxon>
        <taxon>Blattoidea</taxon>
        <taxon>Termitoidae</taxon>
        <taxon>Termopsidae</taxon>
        <taxon>Zootermopsis</taxon>
    </lineage>
</organism>
<reference evidence="1 2" key="1">
    <citation type="journal article" date="2014" name="Nat. Commun.">
        <title>Molecular traces of alternative social organization in a termite genome.</title>
        <authorList>
            <person name="Terrapon N."/>
            <person name="Li C."/>
            <person name="Robertson H.M."/>
            <person name="Ji L."/>
            <person name="Meng X."/>
            <person name="Booth W."/>
            <person name="Chen Z."/>
            <person name="Childers C.P."/>
            <person name="Glastad K.M."/>
            <person name="Gokhale K."/>
            <person name="Gowin J."/>
            <person name="Gronenberg W."/>
            <person name="Hermansen R.A."/>
            <person name="Hu H."/>
            <person name="Hunt B.G."/>
            <person name="Huylmans A.K."/>
            <person name="Khalil S.M."/>
            <person name="Mitchell R.D."/>
            <person name="Munoz-Torres M.C."/>
            <person name="Mustard J.A."/>
            <person name="Pan H."/>
            <person name="Reese J.T."/>
            <person name="Scharf M.E."/>
            <person name="Sun F."/>
            <person name="Vogel H."/>
            <person name="Xiao J."/>
            <person name="Yang W."/>
            <person name="Yang Z."/>
            <person name="Yang Z."/>
            <person name="Zhou J."/>
            <person name="Zhu J."/>
            <person name="Brent C.S."/>
            <person name="Elsik C.G."/>
            <person name="Goodisman M.A."/>
            <person name="Liberles D.A."/>
            <person name="Roe R.M."/>
            <person name="Vargo E.L."/>
            <person name="Vilcinskas A."/>
            <person name="Wang J."/>
            <person name="Bornberg-Bauer E."/>
            <person name="Korb J."/>
            <person name="Zhang G."/>
            <person name="Liebig J."/>
        </authorList>
    </citation>
    <scope>NUCLEOTIDE SEQUENCE [LARGE SCALE GENOMIC DNA]</scope>
    <source>
        <tissue evidence="1">Whole organism</tissue>
    </source>
</reference>
<dbReference type="Pfam" id="PF08737">
    <property type="entry name" value="Rgp1"/>
    <property type="match status" value="2"/>
</dbReference>
<name>A0A067QWW0_ZOONE</name>
<protein>
    <submittedName>
        <fullName evidence="1">Retrograde Golgi transport protein RGP1-like protein</fullName>
    </submittedName>
</protein>
<proteinExistence type="predicted"/>
<gene>
    <name evidence="1" type="ORF">L798_15280</name>
</gene>
<dbReference type="OMA" id="CQVRCVQ"/>
<dbReference type="InParanoid" id="A0A067QWW0"/>
<sequence>MIEVTAKLVRGPVYLAGESVECYITFSNTPAPVHKRYHCNSDALESLAWASVQIHCQCTTNSKVMYPDGNLFTAEELSTANTDTSFAPCRGERGHVVLSTKPRILFCDLRLSTGESKSYLYSEVLPSEAPPSYRGQAVKYSYKITVGMQRVNCPIKLLRVPLRVLVVNGFQEASLCGDSEELAPSNPFLQIRQKETPFDLAMQAVQTVTAKRSPNFYNITKSQGRVVRFCLFKRAYKLGEDIVGTFDFSEATVPCVQFSVVLQSEEEVTPGCRRWSKQGSAVVSYTKYHEVCLSLKHSQLILPIPLHVTPGFTTDLVTLQWRLHFEFVTSDTQLIHELPAKDLENGNVWRGPATLNIETMVWNLPIKIYPTTPLQISQGLHTQAKNRLAV</sequence>
<keyword evidence="2" id="KW-1185">Reference proteome</keyword>
<dbReference type="PANTHER" id="PTHR12507">
    <property type="entry name" value="REDUCED GROWTH PHENOTYPE 1 RGP1, YEAST -RELATED"/>
    <property type="match status" value="1"/>
</dbReference>
<evidence type="ECO:0000313" key="2">
    <source>
        <dbReference type="Proteomes" id="UP000027135"/>
    </source>
</evidence>
<dbReference type="Proteomes" id="UP000027135">
    <property type="component" value="Unassembled WGS sequence"/>
</dbReference>
<dbReference type="eggNOG" id="KOG4469">
    <property type="taxonomic scope" value="Eukaryota"/>
</dbReference>
<accession>A0A067QWW0</accession>
<evidence type="ECO:0000313" key="1">
    <source>
        <dbReference type="EMBL" id="KDR10571.1"/>
    </source>
</evidence>
<dbReference type="FunCoup" id="A0A067QWW0">
    <property type="interactions" value="1787"/>
</dbReference>
<dbReference type="InterPro" id="IPR014848">
    <property type="entry name" value="Rgp1"/>
</dbReference>
<dbReference type="EMBL" id="KK853153">
    <property type="protein sequence ID" value="KDR10571.1"/>
    <property type="molecule type" value="Genomic_DNA"/>
</dbReference>
<dbReference type="AlphaFoldDB" id="A0A067QWW0"/>